<name>A0A6L6XWX3_9ACTN</name>
<dbReference type="EMBL" id="WSEK01000005">
    <property type="protein sequence ID" value="MVQ51894.1"/>
    <property type="molecule type" value="Genomic_DNA"/>
</dbReference>
<feature type="transmembrane region" description="Helical" evidence="1">
    <location>
        <begin position="20"/>
        <end position="39"/>
    </location>
</feature>
<dbReference type="Pfam" id="PF07963">
    <property type="entry name" value="N_methyl"/>
    <property type="match status" value="1"/>
</dbReference>
<protein>
    <submittedName>
        <fullName evidence="2">Prepilin-type N-terminal cleavage/methylation domain-containing protein</fullName>
    </submittedName>
</protein>
<proteinExistence type="predicted"/>
<accession>A0A6L6XWX3</accession>
<dbReference type="NCBIfam" id="TIGR02532">
    <property type="entry name" value="IV_pilin_GFxxxE"/>
    <property type="match status" value="1"/>
</dbReference>
<evidence type="ECO:0000256" key="1">
    <source>
        <dbReference type="SAM" id="Phobius"/>
    </source>
</evidence>
<comment type="caution">
    <text evidence="2">The sequence shown here is derived from an EMBL/GenBank/DDBJ whole genome shotgun (WGS) entry which is preliminary data.</text>
</comment>
<dbReference type="AlphaFoldDB" id="A0A6L6XWX3"/>
<evidence type="ECO:0000313" key="3">
    <source>
        <dbReference type="Proteomes" id="UP000473525"/>
    </source>
</evidence>
<keyword evidence="1" id="KW-0472">Membrane</keyword>
<keyword evidence="1" id="KW-1133">Transmembrane helix</keyword>
<reference evidence="2 3" key="1">
    <citation type="submission" date="2019-12" db="EMBL/GenBank/DDBJ databases">
        <authorList>
            <person name="Huq M.A."/>
        </authorList>
    </citation>
    <scope>NUCLEOTIDE SEQUENCE [LARGE SCALE GENOMIC DNA]</scope>
    <source>
        <strain evidence="2 3">MAH-18</strain>
    </source>
</reference>
<dbReference type="InterPro" id="IPR045584">
    <property type="entry name" value="Pilin-like"/>
</dbReference>
<keyword evidence="3" id="KW-1185">Reference proteome</keyword>
<evidence type="ECO:0000313" key="2">
    <source>
        <dbReference type="EMBL" id="MVQ51894.1"/>
    </source>
</evidence>
<dbReference type="RefSeq" id="WP_157346935.1">
    <property type="nucleotide sequence ID" value="NZ_WSEK01000005.1"/>
</dbReference>
<dbReference type="Gene3D" id="3.30.700.10">
    <property type="entry name" value="Glycoprotein, Type 4 Pilin"/>
    <property type="match status" value="1"/>
</dbReference>
<dbReference type="SUPFAM" id="SSF54523">
    <property type="entry name" value="Pili subunits"/>
    <property type="match status" value="1"/>
</dbReference>
<dbReference type="Proteomes" id="UP000473525">
    <property type="component" value="Unassembled WGS sequence"/>
</dbReference>
<sequence length="161" mass="16410">MSVHRSPHNSDRGETLIELVVAIAILGIAAVAILGGLMMSTQTSTIHRNSATGGAYVRSFAEAIQNFVDSSGGYKSCGAAAAAYAAVAVPDLPAGYVPSVTAVQSWNGSTWGACTGDGIQRLDLKVRTTGDSVRRAEETLTVVLRQPCNGSAAAAGADPCS</sequence>
<keyword evidence="1" id="KW-0812">Transmembrane</keyword>
<organism evidence="2 3">
    <name type="scientific">Nocardioides agri</name>
    <dbReference type="NCBI Taxonomy" id="2682843"/>
    <lineage>
        <taxon>Bacteria</taxon>
        <taxon>Bacillati</taxon>
        <taxon>Actinomycetota</taxon>
        <taxon>Actinomycetes</taxon>
        <taxon>Propionibacteriales</taxon>
        <taxon>Nocardioidaceae</taxon>
        <taxon>Nocardioides</taxon>
    </lineage>
</organism>
<gene>
    <name evidence="2" type="ORF">GON03_22160</name>
</gene>
<dbReference type="InterPro" id="IPR012902">
    <property type="entry name" value="N_methyl_site"/>
</dbReference>